<dbReference type="Gene3D" id="3.40.50.2300">
    <property type="match status" value="1"/>
</dbReference>
<dbReference type="PANTHER" id="PTHR43214">
    <property type="entry name" value="TWO-COMPONENT RESPONSE REGULATOR"/>
    <property type="match status" value="1"/>
</dbReference>
<dbReference type="AlphaFoldDB" id="A0AA44II63"/>
<organism evidence="3 4">
    <name type="scientific">Paraclostridium bifermentans</name>
    <name type="common">Clostridium bifermentans</name>
    <dbReference type="NCBI Taxonomy" id="1490"/>
    <lineage>
        <taxon>Bacteria</taxon>
        <taxon>Bacillati</taxon>
        <taxon>Bacillota</taxon>
        <taxon>Clostridia</taxon>
        <taxon>Peptostreptococcales</taxon>
        <taxon>Peptostreptococcaceae</taxon>
        <taxon>Paraclostridium</taxon>
    </lineage>
</organism>
<sequence>MNILILSNSVIIREIINNLIIKIYGDINIDIFDIDDYKKINEHKKYDLSICHIYNENSNNIKNIFKLKDYSRYLMVLDQLKSESVLKLCMNNNVDGYVVDFEDEYEFKYIVNKVLNGSKFYDSQVVHKLIGKMKSKDFKYIITDREKEVMIEVSKGLSNREISKKLNITEFTVKKHLSHVMSKLNYKSRKEIILNNDLY</sequence>
<dbReference type="PROSITE" id="PS00622">
    <property type="entry name" value="HTH_LUXR_1"/>
    <property type="match status" value="1"/>
</dbReference>
<protein>
    <submittedName>
        <fullName evidence="3">Response regulator transcription factor</fullName>
    </submittedName>
</protein>
<dbReference type="EMBL" id="JABAFD010000010">
    <property type="protein sequence ID" value="NME10644.1"/>
    <property type="molecule type" value="Genomic_DNA"/>
</dbReference>
<keyword evidence="1" id="KW-0238">DNA-binding</keyword>
<feature type="domain" description="HTH luxR-type" evidence="2">
    <location>
        <begin position="135"/>
        <end position="199"/>
    </location>
</feature>
<dbReference type="GO" id="GO:0003677">
    <property type="term" value="F:DNA binding"/>
    <property type="evidence" value="ECO:0007669"/>
    <property type="project" value="UniProtKB-KW"/>
</dbReference>
<evidence type="ECO:0000256" key="1">
    <source>
        <dbReference type="ARBA" id="ARBA00023125"/>
    </source>
</evidence>
<dbReference type="SMART" id="SM00421">
    <property type="entry name" value="HTH_LUXR"/>
    <property type="match status" value="1"/>
</dbReference>
<dbReference type="PANTHER" id="PTHR43214:SF43">
    <property type="entry name" value="TWO-COMPONENT RESPONSE REGULATOR"/>
    <property type="match status" value="1"/>
</dbReference>
<gene>
    <name evidence="3" type="ORF">HF875_14030</name>
</gene>
<evidence type="ECO:0000313" key="3">
    <source>
        <dbReference type="EMBL" id="NME10644.1"/>
    </source>
</evidence>
<reference evidence="3 4" key="1">
    <citation type="submission" date="2020-04" db="EMBL/GenBank/DDBJ databases">
        <authorList>
            <person name="Hitch T.C.A."/>
            <person name="Wylensek D."/>
            <person name="Clavel T."/>
        </authorList>
    </citation>
    <scope>NUCLEOTIDE SEQUENCE [LARGE SCALE GENOMIC DNA]</scope>
    <source>
        <strain evidence="3 4">Med78_4-601-WT-2</strain>
    </source>
</reference>
<dbReference type="GO" id="GO:0006355">
    <property type="term" value="P:regulation of DNA-templated transcription"/>
    <property type="evidence" value="ECO:0007669"/>
    <property type="project" value="InterPro"/>
</dbReference>
<evidence type="ECO:0000259" key="2">
    <source>
        <dbReference type="PROSITE" id="PS50043"/>
    </source>
</evidence>
<dbReference type="PRINTS" id="PR00038">
    <property type="entry name" value="HTHLUXR"/>
</dbReference>
<name>A0AA44II63_PARBF</name>
<comment type="caution">
    <text evidence="3">The sequence shown here is derived from an EMBL/GenBank/DDBJ whole genome shotgun (WGS) entry which is preliminary data.</text>
</comment>
<dbReference type="InterPro" id="IPR016032">
    <property type="entry name" value="Sig_transdc_resp-reg_C-effctor"/>
</dbReference>
<dbReference type="CDD" id="cd06170">
    <property type="entry name" value="LuxR_C_like"/>
    <property type="match status" value="1"/>
</dbReference>
<dbReference type="InterPro" id="IPR039420">
    <property type="entry name" value="WalR-like"/>
</dbReference>
<accession>A0AA44II63</accession>
<proteinExistence type="predicted"/>
<dbReference type="PROSITE" id="PS50043">
    <property type="entry name" value="HTH_LUXR_2"/>
    <property type="match status" value="1"/>
</dbReference>
<dbReference type="InterPro" id="IPR000792">
    <property type="entry name" value="Tscrpt_reg_LuxR_C"/>
</dbReference>
<evidence type="ECO:0000313" key="4">
    <source>
        <dbReference type="Proteomes" id="UP000573963"/>
    </source>
</evidence>
<dbReference type="Proteomes" id="UP000573963">
    <property type="component" value="Unassembled WGS sequence"/>
</dbReference>
<dbReference type="RefSeq" id="WP_168932576.1">
    <property type="nucleotide sequence ID" value="NZ_JABAFD010000010.1"/>
</dbReference>
<dbReference type="SUPFAM" id="SSF46894">
    <property type="entry name" value="C-terminal effector domain of the bipartite response regulators"/>
    <property type="match status" value="1"/>
</dbReference>
<dbReference type="Pfam" id="PF00196">
    <property type="entry name" value="GerE"/>
    <property type="match status" value="1"/>
</dbReference>